<comment type="caution">
    <text evidence="4">The sequence shown here is derived from an EMBL/GenBank/DDBJ whole genome shotgun (WGS) entry which is preliminary data.</text>
</comment>
<protein>
    <submittedName>
        <fullName evidence="4">PAS domain S-box protein</fullName>
    </submittedName>
</protein>
<dbReference type="Gene3D" id="3.30.450.20">
    <property type="entry name" value="PAS domain"/>
    <property type="match status" value="1"/>
</dbReference>
<evidence type="ECO:0000259" key="2">
    <source>
        <dbReference type="PROSITE" id="PS50112"/>
    </source>
</evidence>
<dbReference type="InterPro" id="IPR013656">
    <property type="entry name" value="PAS_4"/>
</dbReference>
<sequence length="405" mass="43900">MPTIQELEAQIAALRATNAALQQAHEEQRRQLTQTASLLRAIAEFAPMVLYAKDLDGRFTLSNRLHATLLGRTPDQVVGKLESDLLDADVAAEIHQVVDEVIRTGTPSVSEFAIPIDDRERVFLEHIFPLRRADDPDRNGDGIGGVAIDVTERKQAEDAVRVFEALVHHSPDGVLVRPNVPCEPMFCNPALRRILALPPDATAEDAAGLIVDIVPGTTEFLRLDGVRVDLELTMFAIPGAAGGRGAAATQVRDVTRLRNAIRERERQDEIIRQQQAELIAEMSAQLLPLAPGVLMLPLVGSLDESRSLHVREAVLDAIARHQARIIILDLTGLRAVDTTPAGRIIQLVEAVKLIGARTVLTGIQPAAAAALADHGLQVDDSLMVLGTLKEAVSATLATVANKRWR</sequence>
<dbReference type="RefSeq" id="WP_224193732.1">
    <property type="nucleotide sequence ID" value="NZ_JAIRAU010000028.1"/>
</dbReference>
<proteinExistence type="predicted"/>
<feature type="coiled-coil region" evidence="1">
    <location>
        <begin position="4"/>
        <end position="31"/>
    </location>
</feature>
<dbReference type="InterPro" id="IPR002645">
    <property type="entry name" value="STAS_dom"/>
</dbReference>
<dbReference type="SUPFAM" id="SSF52091">
    <property type="entry name" value="SpoIIaa-like"/>
    <property type="match status" value="1"/>
</dbReference>
<evidence type="ECO:0000313" key="5">
    <source>
        <dbReference type="Proteomes" id="UP001139031"/>
    </source>
</evidence>
<dbReference type="PROSITE" id="PS50801">
    <property type="entry name" value="STAS"/>
    <property type="match status" value="1"/>
</dbReference>
<evidence type="ECO:0000259" key="3">
    <source>
        <dbReference type="PROSITE" id="PS50801"/>
    </source>
</evidence>
<keyword evidence="1" id="KW-0175">Coiled coil</keyword>
<dbReference type="InterPro" id="IPR051932">
    <property type="entry name" value="Bact_StressResp_Reg"/>
</dbReference>
<dbReference type="Pfam" id="PF08448">
    <property type="entry name" value="PAS_4"/>
    <property type="match status" value="1"/>
</dbReference>
<gene>
    <name evidence="4" type="ORF">K7C98_22230</name>
</gene>
<feature type="domain" description="PAS" evidence="2">
    <location>
        <begin position="35"/>
        <end position="105"/>
    </location>
</feature>
<dbReference type="Proteomes" id="UP001139031">
    <property type="component" value="Unassembled WGS sequence"/>
</dbReference>
<name>A0ABS7TUZ8_9BACT</name>
<dbReference type="Pfam" id="PF01740">
    <property type="entry name" value="STAS"/>
    <property type="match status" value="1"/>
</dbReference>
<evidence type="ECO:0000256" key="1">
    <source>
        <dbReference type="SAM" id="Coils"/>
    </source>
</evidence>
<dbReference type="InterPro" id="IPR000014">
    <property type="entry name" value="PAS"/>
</dbReference>
<feature type="domain" description="STAS" evidence="3">
    <location>
        <begin position="291"/>
        <end position="395"/>
    </location>
</feature>
<dbReference type="EMBL" id="JAIRAU010000028">
    <property type="protein sequence ID" value="MBZ5711970.1"/>
    <property type="molecule type" value="Genomic_DNA"/>
</dbReference>
<organism evidence="4 5">
    <name type="scientific">Nannocystis pusilla</name>
    <dbReference type="NCBI Taxonomy" id="889268"/>
    <lineage>
        <taxon>Bacteria</taxon>
        <taxon>Pseudomonadati</taxon>
        <taxon>Myxococcota</taxon>
        <taxon>Polyangia</taxon>
        <taxon>Nannocystales</taxon>
        <taxon>Nannocystaceae</taxon>
        <taxon>Nannocystis</taxon>
    </lineage>
</organism>
<dbReference type="InterPro" id="IPR036513">
    <property type="entry name" value="STAS_dom_sf"/>
</dbReference>
<dbReference type="CDD" id="cd07041">
    <property type="entry name" value="STAS_RsbR_RsbS_like"/>
    <property type="match status" value="1"/>
</dbReference>
<dbReference type="SUPFAM" id="SSF55785">
    <property type="entry name" value="PYP-like sensor domain (PAS domain)"/>
    <property type="match status" value="2"/>
</dbReference>
<dbReference type="Gene3D" id="3.30.750.24">
    <property type="entry name" value="STAS domain"/>
    <property type="match status" value="1"/>
</dbReference>
<evidence type="ECO:0000313" key="4">
    <source>
        <dbReference type="EMBL" id="MBZ5711970.1"/>
    </source>
</evidence>
<dbReference type="PANTHER" id="PTHR33745">
    <property type="entry name" value="RSBT ANTAGONIST PROTEIN RSBS-RELATED"/>
    <property type="match status" value="1"/>
</dbReference>
<reference evidence="4" key="1">
    <citation type="submission" date="2021-08" db="EMBL/GenBank/DDBJ databases">
        <authorList>
            <person name="Stevens D.C."/>
        </authorList>
    </citation>
    <scope>NUCLEOTIDE SEQUENCE</scope>
    <source>
        <strain evidence="4">DSM 53165</strain>
    </source>
</reference>
<dbReference type="CDD" id="cd00130">
    <property type="entry name" value="PAS"/>
    <property type="match status" value="1"/>
</dbReference>
<dbReference type="PROSITE" id="PS50112">
    <property type="entry name" value="PAS"/>
    <property type="match status" value="1"/>
</dbReference>
<accession>A0ABS7TUZ8</accession>
<dbReference type="InterPro" id="IPR035965">
    <property type="entry name" value="PAS-like_dom_sf"/>
</dbReference>
<keyword evidence="5" id="KW-1185">Reference proteome</keyword>
<dbReference type="NCBIfam" id="TIGR00229">
    <property type="entry name" value="sensory_box"/>
    <property type="match status" value="1"/>
</dbReference>